<gene>
    <name evidence="2" type="primary">NCL1_37386</name>
    <name evidence="2" type="ORF">TNCV_647981</name>
</gene>
<reference evidence="2" key="1">
    <citation type="submission" date="2020-08" db="EMBL/GenBank/DDBJ databases">
        <title>Multicomponent nature underlies the extraordinary mechanical properties of spider dragline silk.</title>
        <authorList>
            <person name="Kono N."/>
            <person name="Nakamura H."/>
            <person name="Mori M."/>
            <person name="Yoshida Y."/>
            <person name="Ohtoshi R."/>
            <person name="Malay A.D."/>
            <person name="Moran D.A.P."/>
            <person name="Tomita M."/>
            <person name="Numata K."/>
            <person name="Arakawa K."/>
        </authorList>
    </citation>
    <scope>NUCLEOTIDE SEQUENCE</scope>
</reference>
<keyword evidence="1" id="KW-0472">Membrane</keyword>
<organism evidence="2 3">
    <name type="scientific">Trichonephila clavipes</name>
    <name type="common">Golden silk orbweaver</name>
    <name type="synonym">Nephila clavipes</name>
    <dbReference type="NCBI Taxonomy" id="2585209"/>
    <lineage>
        <taxon>Eukaryota</taxon>
        <taxon>Metazoa</taxon>
        <taxon>Ecdysozoa</taxon>
        <taxon>Arthropoda</taxon>
        <taxon>Chelicerata</taxon>
        <taxon>Arachnida</taxon>
        <taxon>Araneae</taxon>
        <taxon>Araneomorphae</taxon>
        <taxon>Entelegynae</taxon>
        <taxon>Araneoidea</taxon>
        <taxon>Nephilidae</taxon>
        <taxon>Trichonephila</taxon>
    </lineage>
</organism>
<keyword evidence="1" id="KW-0812">Transmembrane</keyword>
<keyword evidence="1" id="KW-1133">Transmembrane helix</keyword>
<dbReference type="Pfam" id="PF00106">
    <property type="entry name" value="adh_short"/>
    <property type="match status" value="1"/>
</dbReference>
<dbReference type="EMBL" id="BMAU01021331">
    <property type="protein sequence ID" value="GFY14755.1"/>
    <property type="molecule type" value="Genomic_DNA"/>
</dbReference>
<accession>A0A8X6SND8</accession>
<keyword evidence="3" id="KW-1185">Reference proteome</keyword>
<dbReference type="Gene3D" id="3.40.50.720">
    <property type="entry name" value="NAD(P)-binding Rossmann-like Domain"/>
    <property type="match status" value="1"/>
</dbReference>
<evidence type="ECO:0000313" key="2">
    <source>
        <dbReference type="EMBL" id="GFY14755.1"/>
    </source>
</evidence>
<sequence length="107" mass="12115">MILPLKHLSERIWWAALAYGIALKYVFLEFFWKKIGKNRINYENGYQRQDGKEAVVTGGSRGIGLEIVYNLLQYGYSIVIGSSSSEESRSALKQSILKKYPGSSGNY</sequence>
<dbReference type="InterPro" id="IPR002347">
    <property type="entry name" value="SDR_fam"/>
</dbReference>
<protein>
    <submittedName>
        <fullName evidence="2">Uncharacterized protein</fullName>
    </submittedName>
</protein>
<evidence type="ECO:0000256" key="1">
    <source>
        <dbReference type="SAM" id="Phobius"/>
    </source>
</evidence>
<proteinExistence type="predicted"/>
<comment type="caution">
    <text evidence="2">The sequence shown here is derived from an EMBL/GenBank/DDBJ whole genome shotgun (WGS) entry which is preliminary data.</text>
</comment>
<dbReference type="SUPFAM" id="SSF51735">
    <property type="entry name" value="NAD(P)-binding Rossmann-fold domains"/>
    <property type="match status" value="1"/>
</dbReference>
<dbReference type="Proteomes" id="UP000887159">
    <property type="component" value="Unassembled WGS sequence"/>
</dbReference>
<name>A0A8X6SND8_TRICX</name>
<evidence type="ECO:0000313" key="3">
    <source>
        <dbReference type="Proteomes" id="UP000887159"/>
    </source>
</evidence>
<dbReference type="InterPro" id="IPR036291">
    <property type="entry name" value="NAD(P)-bd_dom_sf"/>
</dbReference>
<feature type="transmembrane region" description="Helical" evidence="1">
    <location>
        <begin position="12"/>
        <end position="32"/>
    </location>
</feature>
<dbReference type="AlphaFoldDB" id="A0A8X6SND8"/>